<gene>
    <name evidence="3" type="ORF">EJA10_11195</name>
</gene>
<reference evidence="4" key="1">
    <citation type="submission" date="2018-12" db="EMBL/GenBank/DDBJ databases">
        <title>Bacillus chawlae sp. nov., Bacillus glennii sp. nov., and Bacillus saganii sp. nov. Isolated from the Vehicle Assembly Building at Kennedy Space Center where the Viking Spacecraft were Assembled.</title>
        <authorList>
            <person name="Seuylemezian A."/>
            <person name="Vaishampayan P."/>
        </authorList>
    </citation>
    <scope>NUCLEOTIDE SEQUENCE [LARGE SCALE GENOMIC DNA]</scope>
    <source>
        <strain evidence="4">DSM 13966</strain>
    </source>
</reference>
<dbReference type="SUPFAM" id="SSF54106">
    <property type="entry name" value="LysM domain"/>
    <property type="match status" value="3"/>
</dbReference>
<keyword evidence="1" id="KW-0472">Membrane</keyword>
<dbReference type="Gene3D" id="3.10.350.10">
    <property type="entry name" value="LysM domain"/>
    <property type="match status" value="3"/>
</dbReference>
<dbReference type="InterPro" id="IPR036779">
    <property type="entry name" value="LysM_dom_sf"/>
</dbReference>
<evidence type="ECO:0000313" key="4">
    <source>
        <dbReference type="Proteomes" id="UP000279911"/>
    </source>
</evidence>
<evidence type="ECO:0000313" key="3">
    <source>
        <dbReference type="EMBL" id="RSD27102.1"/>
    </source>
</evidence>
<dbReference type="PANTHER" id="PTHR33734">
    <property type="entry name" value="LYSM DOMAIN-CONTAINING GPI-ANCHORED PROTEIN 2"/>
    <property type="match status" value="1"/>
</dbReference>
<evidence type="ECO:0000256" key="1">
    <source>
        <dbReference type="SAM" id="Phobius"/>
    </source>
</evidence>
<accession>A0A3R9FID2</accession>
<keyword evidence="1" id="KW-0812">Transmembrane</keyword>
<dbReference type="PROSITE" id="PS51782">
    <property type="entry name" value="LYSM"/>
    <property type="match status" value="3"/>
</dbReference>
<dbReference type="CDD" id="cd00118">
    <property type="entry name" value="LysM"/>
    <property type="match status" value="3"/>
</dbReference>
<keyword evidence="1" id="KW-1133">Transmembrane helix</keyword>
<organism evidence="3 4">
    <name type="scientific">Mesobacillus subterraneus</name>
    <dbReference type="NCBI Taxonomy" id="285983"/>
    <lineage>
        <taxon>Bacteria</taxon>
        <taxon>Bacillati</taxon>
        <taxon>Bacillota</taxon>
        <taxon>Bacilli</taxon>
        <taxon>Bacillales</taxon>
        <taxon>Bacillaceae</taxon>
        <taxon>Mesobacillus</taxon>
    </lineage>
</organism>
<sequence length="285" mass="31468">MYIKTFYEANLCEGVYFSLGEKDLITYRQTRKQRIRAQKRKIALKRRRTIIGAAVAGSVAAGLMLGVSQKKAEACGSIYTVKKGDTLYSLAKYFDTSVELLQQVNELPSDQIKAGQQLEVPPHDEAGIYTVKKGDTLFSLAKKYGVTVKDLMTENRLTTESIYIGQALSVPTHAYDPQEGVYVVNPGDTLFNISQRFGISLQELKKANGLKQDMVLIGQKLDIPGEIEVMEAKVVGAADNFTVEFETEGHAIPLKVSYGTAREYQNLAGQTLLVAYKNGALINIQ</sequence>
<feature type="transmembrane region" description="Helical" evidence="1">
    <location>
        <begin position="49"/>
        <end position="67"/>
    </location>
</feature>
<dbReference type="SMART" id="SM00257">
    <property type="entry name" value="LysM"/>
    <property type="match status" value="3"/>
</dbReference>
<comment type="caution">
    <text evidence="3">The sequence shown here is derived from an EMBL/GenBank/DDBJ whole genome shotgun (WGS) entry which is preliminary data.</text>
</comment>
<evidence type="ECO:0000259" key="2">
    <source>
        <dbReference type="PROSITE" id="PS51782"/>
    </source>
</evidence>
<feature type="domain" description="LysM" evidence="2">
    <location>
        <begin position="127"/>
        <end position="170"/>
    </location>
</feature>
<dbReference type="OrthoDB" id="2572716at2"/>
<dbReference type="EMBL" id="RSFW01000013">
    <property type="protein sequence ID" value="RSD27102.1"/>
    <property type="molecule type" value="Genomic_DNA"/>
</dbReference>
<dbReference type="PANTHER" id="PTHR33734:SF22">
    <property type="entry name" value="MEMBRANE-BOUND LYTIC MUREIN TRANSGLYCOSYLASE D"/>
    <property type="match status" value="1"/>
</dbReference>
<dbReference type="Pfam" id="PF01476">
    <property type="entry name" value="LysM"/>
    <property type="match status" value="3"/>
</dbReference>
<dbReference type="Proteomes" id="UP000279911">
    <property type="component" value="Unassembled WGS sequence"/>
</dbReference>
<dbReference type="GO" id="GO:0008932">
    <property type="term" value="F:lytic endotransglycosylase activity"/>
    <property type="evidence" value="ECO:0007669"/>
    <property type="project" value="TreeGrafter"/>
</dbReference>
<feature type="domain" description="LysM" evidence="2">
    <location>
        <begin position="180"/>
        <end position="223"/>
    </location>
</feature>
<name>A0A3R9FID2_9BACI</name>
<protein>
    <submittedName>
        <fullName evidence="3">LysM peptidoglycan-binding domain-containing protein</fullName>
    </submittedName>
</protein>
<feature type="domain" description="LysM" evidence="2">
    <location>
        <begin position="77"/>
        <end position="120"/>
    </location>
</feature>
<dbReference type="InterPro" id="IPR018392">
    <property type="entry name" value="LysM"/>
</dbReference>
<dbReference type="AlphaFoldDB" id="A0A3R9FID2"/>
<proteinExistence type="predicted"/>